<dbReference type="RefSeq" id="XP_064700908.1">
    <property type="nucleotide sequence ID" value="XM_064852922.1"/>
</dbReference>
<dbReference type="Proteomes" id="UP001358417">
    <property type="component" value="Unassembled WGS sequence"/>
</dbReference>
<name>A0AAV9MV45_9EURO</name>
<evidence type="ECO:0000259" key="2">
    <source>
        <dbReference type="Pfam" id="PF24494"/>
    </source>
</evidence>
<reference evidence="3 4" key="1">
    <citation type="submission" date="2023-08" db="EMBL/GenBank/DDBJ databases">
        <title>Black Yeasts Isolated from many extreme environments.</title>
        <authorList>
            <person name="Coleine C."/>
            <person name="Stajich J.E."/>
            <person name="Selbmann L."/>
        </authorList>
    </citation>
    <scope>NUCLEOTIDE SEQUENCE [LARGE SCALE GENOMIC DNA]</scope>
    <source>
        <strain evidence="3 4">CCFEE 5792</strain>
    </source>
</reference>
<feature type="compositionally biased region" description="Acidic residues" evidence="1">
    <location>
        <begin position="174"/>
        <end position="192"/>
    </location>
</feature>
<gene>
    <name evidence="3" type="ORF">LTR84_009382</name>
</gene>
<accession>A0AAV9MV45</accession>
<dbReference type="Pfam" id="PF24494">
    <property type="entry name" value="DUF7587"/>
    <property type="match status" value="1"/>
</dbReference>
<feature type="region of interest" description="Disordered" evidence="1">
    <location>
        <begin position="110"/>
        <end position="195"/>
    </location>
</feature>
<dbReference type="EMBL" id="JAVRRD010000038">
    <property type="protein sequence ID" value="KAK5045276.1"/>
    <property type="molecule type" value="Genomic_DNA"/>
</dbReference>
<proteinExistence type="predicted"/>
<feature type="domain" description="DUF7587" evidence="2">
    <location>
        <begin position="213"/>
        <end position="368"/>
    </location>
</feature>
<evidence type="ECO:0000313" key="3">
    <source>
        <dbReference type="EMBL" id="KAK5045276.1"/>
    </source>
</evidence>
<dbReference type="AlphaFoldDB" id="A0AAV9MV45"/>
<evidence type="ECO:0000256" key="1">
    <source>
        <dbReference type="SAM" id="MobiDB-lite"/>
    </source>
</evidence>
<keyword evidence="4" id="KW-1185">Reference proteome</keyword>
<feature type="region of interest" description="Disordered" evidence="1">
    <location>
        <begin position="454"/>
        <end position="473"/>
    </location>
</feature>
<dbReference type="InterPro" id="IPR056009">
    <property type="entry name" value="DUF7587"/>
</dbReference>
<organism evidence="3 4">
    <name type="scientific">Exophiala bonariae</name>
    <dbReference type="NCBI Taxonomy" id="1690606"/>
    <lineage>
        <taxon>Eukaryota</taxon>
        <taxon>Fungi</taxon>
        <taxon>Dikarya</taxon>
        <taxon>Ascomycota</taxon>
        <taxon>Pezizomycotina</taxon>
        <taxon>Eurotiomycetes</taxon>
        <taxon>Chaetothyriomycetidae</taxon>
        <taxon>Chaetothyriales</taxon>
        <taxon>Herpotrichiellaceae</taxon>
        <taxon>Exophiala</taxon>
    </lineage>
</organism>
<feature type="compositionally biased region" description="Low complexity" evidence="1">
    <location>
        <begin position="158"/>
        <end position="170"/>
    </location>
</feature>
<comment type="caution">
    <text evidence="3">The sequence shown here is derived from an EMBL/GenBank/DDBJ whole genome shotgun (WGS) entry which is preliminary data.</text>
</comment>
<dbReference type="GeneID" id="89977541"/>
<protein>
    <recommendedName>
        <fullName evidence="2">DUF7587 domain-containing protein</fullName>
    </recommendedName>
</protein>
<evidence type="ECO:0000313" key="4">
    <source>
        <dbReference type="Proteomes" id="UP001358417"/>
    </source>
</evidence>
<sequence>MDQGTPKHRWTAEQRDTLAVLERFYDISSDERRDVFNKFYAKELNHEGFDNGLTTGAVVSQVADLRQSPRGKRFRHFGQLDFQQALRSSRLVRNKIEAVAASMDIELRPVAEAANPTSRSRQSTDSTADSETETPTKRRRVTFDQRGTYSASERSLAGSTDSDTSCSGSSWQEASDESSLDGFEDGPVENEEDRVFPKLRVRRDYNGKKVPTRPRLLFRAFRPSHGLQARRFLTNSTPVSCPPKYGSQEFRDSAYCHLSSDETFNSPWLSFTEYLSRALKIMAAAKHELHLAVIDYNEVEESLKSRFGIERDKIWLVPTLCKDLKNTDERFGKLRKIRDENPMKSEHQRNYTGTGEFIIWGAVPNELVAELTNEAIYKLLGAMELVKELRYDSGLLLGSSIDDIPYRYKEIFAYAVIRAFEVEGYSQGIRHREFENFVQGIYRERCSRSLSVFSTGPEGSPCSEESDTSGWRGWSHATTPDVPFRPRPRPRKVIVQTPPLRDLMVRDYASAPIPPLKLTEKIDDDESEMQQMLDQQLAEEEAEYCRDYWR</sequence>